<accession>A0A702FBX5</accession>
<evidence type="ECO:0000313" key="1">
    <source>
        <dbReference type="EMBL" id="HAC6678617.1"/>
    </source>
</evidence>
<reference evidence="1" key="2">
    <citation type="submission" date="2018-07" db="EMBL/GenBank/DDBJ databases">
        <authorList>
            <consortium name="NCBI Pathogen Detection Project"/>
        </authorList>
    </citation>
    <scope>NUCLEOTIDE SEQUENCE</scope>
    <source>
        <strain evidence="1">M138</strain>
    </source>
</reference>
<protein>
    <submittedName>
        <fullName evidence="1">Heavy metal-responsive transcriptional regulator</fullName>
    </submittedName>
</protein>
<dbReference type="AlphaFoldDB" id="A0A702FBX5"/>
<name>A0A702FBX5_SALET</name>
<organism evidence="1">
    <name type="scientific">Salmonella enterica subsp. enterica serovar Eastbourne</name>
    <dbReference type="NCBI Taxonomy" id="486993"/>
    <lineage>
        <taxon>Bacteria</taxon>
        <taxon>Pseudomonadati</taxon>
        <taxon>Pseudomonadota</taxon>
        <taxon>Gammaproteobacteria</taxon>
        <taxon>Enterobacterales</taxon>
        <taxon>Enterobacteriaceae</taxon>
        <taxon>Salmonella</taxon>
    </lineage>
</organism>
<gene>
    <name evidence="1" type="ORF">G0D12_23450</name>
</gene>
<sequence>LALAESCPGDDSADCPIIDNLSGCCHHKAQKPR</sequence>
<comment type="caution">
    <text evidence="1">The sequence shown here is derived from an EMBL/GenBank/DDBJ whole genome shotgun (WGS) entry which is preliminary data.</text>
</comment>
<dbReference type="EMBL" id="DAAMHJ010000029">
    <property type="protein sequence ID" value="HAC6678617.1"/>
    <property type="molecule type" value="Genomic_DNA"/>
</dbReference>
<proteinExistence type="predicted"/>
<reference evidence="1" key="1">
    <citation type="journal article" date="2018" name="Genome Biol.">
        <title>SKESA: strategic k-mer extension for scrupulous assemblies.</title>
        <authorList>
            <person name="Souvorov A."/>
            <person name="Agarwala R."/>
            <person name="Lipman D.J."/>
        </authorList>
    </citation>
    <scope>NUCLEOTIDE SEQUENCE</scope>
    <source>
        <strain evidence="1">M138</strain>
    </source>
</reference>
<feature type="non-terminal residue" evidence="1">
    <location>
        <position position="1"/>
    </location>
</feature>